<accession>A0A7S1T076</accession>
<gene>
    <name evidence="11" type="ORF">TCHU04912_LOCUS16352</name>
</gene>
<dbReference type="SUPFAM" id="SSF57850">
    <property type="entry name" value="RING/U-box"/>
    <property type="match status" value="1"/>
</dbReference>
<organism evidence="11">
    <name type="scientific">Tetraselmis chuii</name>
    <dbReference type="NCBI Taxonomy" id="63592"/>
    <lineage>
        <taxon>Eukaryota</taxon>
        <taxon>Viridiplantae</taxon>
        <taxon>Chlorophyta</taxon>
        <taxon>core chlorophytes</taxon>
        <taxon>Chlorodendrophyceae</taxon>
        <taxon>Chlorodendrales</taxon>
        <taxon>Chlorodendraceae</taxon>
        <taxon>Tetraselmis</taxon>
    </lineage>
</organism>
<dbReference type="SMART" id="SM00744">
    <property type="entry name" value="RINGv"/>
    <property type="match status" value="1"/>
</dbReference>
<dbReference type="InterPro" id="IPR045191">
    <property type="entry name" value="MBR1/2-like"/>
</dbReference>
<feature type="compositionally biased region" description="Low complexity" evidence="9">
    <location>
        <begin position="152"/>
        <end position="170"/>
    </location>
</feature>
<evidence type="ECO:0000313" key="11">
    <source>
        <dbReference type="EMBL" id="CAD9214113.1"/>
    </source>
</evidence>
<evidence type="ECO:0000256" key="3">
    <source>
        <dbReference type="ARBA" id="ARBA00022679"/>
    </source>
</evidence>
<dbReference type="AlphaFoldDB" id="A0A7S1T076"/>
<evidence type="ECO:0000256" key="1">
    <source>
        <dbReference type="ARBA" id="ARBA00000900"/>
    </source>
</evidence>
<evidence type="ECO:0000256" key="6">
    <source>
        <dbReference type="ARBA" id="ARBA00022786"/>
    </source>
</evidence>
<dbReference type="SMART" id="SM00184">
    <property type="entry name" value="RING"/>
    <property type="match status" value="1"/>
</dbReference>
<evidence type="ECO:0000256" key="9">
    <source>
        <dbReference type="SAM" id="MobiDB-lite"/>
    </source>
</evidence>
<feature type="compositionally biased region" description="Basic and acidic residues" evidence="9">
    <location>
        <begin position="25"/>
        <end position="43"/>
    </location>
</feature>
<dbReference type="GO" id="GO:0008270">
    <property type="term" value="F:zinc ion binding"/>
    <property type="evidence" value="ECO:0007669"/>
    <property type="project" value="UniProtKB-KW"/>
</dbReference>
<dbReference type="EC" id="2.3.2.27" evidence="2"/>
<keyword evidence="4" id="KW-0479">Metal-binding</keyword>
<evidence type="ECO:0000256" key="4">
    <source>
        <dbReference type="ARBA" id="ARBA00022723"/>
    </source>
</evidence>
<proteinExistence type="predicted"/>
<feature type="compositionally biased region" description="Basic and acidic residues" evidence="9">
    <location>
        <begin position="95"/>
        <end position="108"/>
    </location>
</feature>
<dbReference type="Pfam" id="PF13639">
    <property type="entry name" value="zf-RING_2"/>
    <property type="match status" value="1"/>
</dbReference>
<dbReference type="EMBL" id="HBGG01031322">
    <property type="protein sequence ID" value="CAD9214113.1"/>
    <property type="molecule type" value="Transcribed_RNA"/>
</dbReference>
<keyword evidence="6" id="KW-0833">Ubl conjugation pathway</keyword>
<keyword evidence="5 8" id="KW-0863">Zinc-finger</keyword>
<dbReference type="Gene3D" id="3.30.40.10">
    <property type="entry name" value="Zinc/RING finger domain, C3HC4 (zinc finger)"/>
    <property type="match status" value="1"/>
</dbReference>
<evidence type="ECO:0000256" key="2">
    <source>
        <dbReference type="ARBA" id="ARBA00012483"/>
    </source>
</evidence>
<feature type="domain" description="RING-type" evidence="10">
    <location>
        <begin position="324"/>
        <end position="366"/>
    </location>
</feature>
<reference evidence="11" key="1">
    <citation type="submission" date="2021-01" db="EMBL/GenBank/DDBJ databases">
        <authorList>
            <person name="Corre E."/>
            <person name="Pelletier E."/>
            <person name="Niang G."/>
            <person name="Scheremetjew M."/>
            <person name="Finn R."/>
            <person name="Kale V."/>
            <person name="Holt S."/>
            <person name="Cochrane G."/>
            <person name="Meng A."/>
            <person name="Brown T."/>
            <person name="Cohen L."/>
        </authorList>
    </citation>
    <scope>NUCLEOTIDE SEQUENCE</scope>
    <source>
        <strain evidence="11">PLY429</strain>
    </source>
</reference>
<dbReference type="InterPro" id="IPR001841">
    <property type="entry name" value="Znf_RING"/>
</dbReference>
<feature type="compositionally biased region" description="Low complexity" evidence="9">
    <location>
        <begin position="127"/>
        <end position="142"/>
    </location>
</feature>
<dbReference type="PANTHER" id="PTHR22937:SF65">
    <property type="entry name" value="E3 UBIQUITIN-PROTEIN LIGASE ARK2C"/>
    <property type="match status" value="1"/>
</dbReference>
<sequence length="373" mass="40759">MDNDRPPLPPSLSGRRIPPPPRNPSAEDRLFERARSNSRRERAAALFGEEHDEEAAHQHRVERARLGSAQLDRERLRRQRELQRAQEAGVRRRRASEERQNELVERMARINRSSRDEEEGTQDESPSASGRNRSSGFSNRYSVSGAPGELIGGASRSRGSGSGRNSGRIQRGSDIDDAISHGMDEHLDLHGEEEGEALGRGRTMPLGGLFGALMGGQGDPMMGGGGLGGIMMGEGSPDALLAMLLRSRDNFLDQAEEMQMAMAMSLSLQDQGGGSEGADGDPLSYENLVDLEDVRVTVPPAVVKNFPVTHYNSSAAHNDADAKCAICQVEYAEGEELMKLPCQHSFHSECASEWLTSYSKNCPMCKTAAWEMP</sequence>
<feature type="region of interest" description="Disordered" evidence="9">
    <location>
        <begin position="1"/>
        <end position="179"/>
    </location>
</feature>
<dbReference type="InterPro" id="IPR011016">
    <property type="entry name" value="Znf_RING-CH"/>
</dbReference>
<dbReference type="GO" id="GO:0061630">
    <property type="term" value="F:ubiquitin protein ligase activity"/>
    <property type="evidence" value="ECO:0007669"/>
    <property type="project" value="UniProtKB-EC"/>
</dbReference>
<feature type="compositionally biased region" description="Basic and acidic residues" evidence="9">
    <location>
        <begin position="54"/>
        <end position="84"/>
    </location>
</feature>
<evidence type="ECO:0000256" key="7">
    <source>
        <dbReference type="ARBA" id="ARBA00022833"/>
    </source>
</evidence>
<feature type="compositionally biased region" description="Pro residues" evidence="9">
    <location>
        <begin position="1"/>
        <end position="10"/>
    </location>
</feature>
<keyword evidence="3" id="KW-0808">Transferase</keyword>
<name>A0A7S1T076_9CHLO</name>
<dbReference type="PROSITE" id="PS50089">
    <property type="entry name" value="ZF_RING_2"/>
    <property type="match status" value="1"/>
</dbReference>
<evidence type="ECO:0000259" key="10">
    <source>
        <dbReference type="PROSITE" id="PS50089"/>
    </source>
</evidence>
<dbReference type="InterPro" id="IPR013083">
    <property type="entry name" value="Znf_RING/FYVE/PHD"/>
</dbReference>
<keyword evidence="7" id="KW-0862">Zinc</keyword>
<protein>
    <recommendedName>
        <fullName evidence="2">RING-type E3 ubiquitin transferase</fullName>
        <ecNumber evidence="2">2.3.2.27</ecNumber>
    </recommendedName>
</protein>
<dbReference type="PANTHER" id="PTHR22937">
    <property type="entry name" value="E3 UBIQUITIN-PROTEIN LIGASE RNF165"/>
    <property type="match status" value="1"/>
</dbReference>
<evidence type="ECO:0000256" key="8">
    <source>
        <dbReference type="PROSITE-ProRule" id="PRU00175"/>
    </source>
</evidence>
<comment type="catalytic activity">
    <reaction evidence="1">
        <text>S-ubiquitinyl-[E2 ubiquitin-conjugating enzyme]-L-cysteine + [acceptor protein]-L-lysine = [E2 ubiquitin-conjugating enzyme]-L-cysteine + N(6)-ubiquitinyl-[acceptor protein]-L-lysine.</text>
        <dbReference type="EC" id="2.3.2.27"/>
    </reaction>
</comment>
<evidence type="ECO:0000256" key="5">
    <source>
        <dbReference type="ARBA" id="ARBA00022771"/>
    </source>
</evidence>